<protein>
    <recommendedName>
        <fullName evidence="3">Reverse transcriptase domain-containing protein</fullName>
    </recommendedName>
</protein>
<dbReference type="EMBL" id="HACG01052150">
    <property type="protein sequence ID" value="CEK99021.1"/>
    <property type="molecule type" value="Transcribed_RNA"/>
</dbReference>
<sequence>LPHCSLLFLVLFSIYTEKITDDQITGWGKTMPYTDNILVYHQRKDWKQIVGELQSELDRISGWCREAEALVNTTKAAVT</sequence>
<accession>A0A0B7C317</accession>
<organism evidence="2">
    <name type="scientific">Arion vulgaris</name>
    <dbReference type="NCBI Taxonomy" id="1028688"/>
    <lineage>
        <taxon>Eukaryota</taxon>
        <taxon>Metazoa</taxon>
        <taxon>Spiralia</taxon>
        <taxon>Lophotrochozoa</taxon>
        <taxon>Mollusca</taxon>
        <taxon>Gastropoda</taxon>
        <taxon>Heterobranchia</taxon>
        <taxon>Euthyneura</taxon>
        <taxon>Panpulmonata</taxon>
        <taxon>Eupulmonata</taxon>
        <taxon>Stylommatophora</taxon>
        <taxon>Helicina</taxon>
        <taxon>Arionoidea</taxon>
        <taxon>Arionidae</taxon>
        <taxon>Arion</taxon>
    </lineage>
</organism>
<name>A0A0B7C317_9EUPU</name>
<reference evidence="2" key="1">
    <citation type="submission" date="2014-12" db="EMBL/GenBank/DDBJ databases">
        <title>Insight into the proteome of Arion vulgaris.</title>
        <authorList>
            <person name="Aradska J."/>
            <person name="Bulat T."/>
            <person name="Smidak R."/>
            <person name="Sarate P."/>
            <person name="Gangsoo J."/>
            <person name="Sialana F."/>
            <person name="Bilban M."/>
            <person name="Lubec G."/>
        </authorList>
    </citation>
    <scope>NUCLEOTIDE SEQUENCE</scope>
    <source>
        <tissue evidence="2">Skin</tissue>
    </source>
</reference>
<feature type="chain" id="PRO_5002128438" description="Reverse transcriptase domain-containing protein" evidence="1">
    <location>
        <begin position="22"/>
        <end position="79"/>
    </location>
</feature>
<evidence type="ECO:0008006" key="3">
    <source>
        <dbReference type="Google" id="ProtNLM"/>
    </source>
</evidence>
<keyword evidence="1" id="KW-0732">Signal</keyword>
<proteinExistence type="predicted"/>
<feature type="signal peptide" evidence="1">
    <location>
        <begin position="1"/>
        <end position="21"/>
    </location>
</feature>
<evidence type="ECO:0000313" key="2">
    <source>
        <dbReference type="EMBL" id="CEK99021.1"/>
    </source>
</evidence>
<dbReference type="AlphaFoldDB" id="A0A0B7C317"/>
<feature type="non-terminal residue" evidence="2">
    <location>
        <position position="1"/>
    </location>
</feature>
<evidence type="ECO:0000256" key="1">
    <source>
        <dbReference type="SAM" id="SignalP"/>
    </source>
</evidence>
<gene>
    <name evidence="2" type="primary">ORF220213</name>
</gene>